<accession>A0A511QE05</accession>
<proteinExistence type="predicted"/>
<organism evidence="1 2">
    <name type="scientific">Vibrio sagamiensis NBRC 104589</name>
    <dbReference type="NCBI Taxonomy" id="1219064"/>
    <lineage>
        <taxon>Bacteria</taxon>
        <taxon>Pseudomonadati</taxon>
        <taxon>Pseudomonadota</taxon>
        <taxon>Gammaproteobacteria</taxon>
        <taxon>Vibrionales</taxon>
        <taxon>Vibrionaceae</taxon>
        <taxon>Vibrio</taxon>
    </lineage>
</organism>
<dbReference type="EMBL" id="BJXJ01000013">
    <property type="protein sequence ID" value="GEM75541.1"/>
    <property type="molecule type" value="Genomic_DNA"/>
</dbReference>
<sequence>MVTNKVDMEIIRNALILISALLVQGLLIADELESKSMNASYKHFFTADNKLHDEATGLFNKILNQIPREKLGKLSKDYLLQLEDKQGEYLESQEKNLDTAVKQETAYAIQYYLQHQKVDNSRFVKSGNKVAGWCLVIGEGKCDSPLNAHGTLTRIKQGASTSGGNALVVGRTKVQTSILTSLQTIPGQTYTLSFSYTGDFVKNSGRSYIFRPVSTLVSIGAEETLIEMQHPIVEEEFWSGRSRGVLNAPWDNNQNGYRWEKVEMQFVATQSQTTLGFTYLDKNDNGQETTPIMLSNVMVYDDATADKSLQPGQIAYVATSGAAVAGVGGTILYLVNKGHITNYFQSLGYGLTTVGPGTKIMRINAAFDDMHEIMQGNGGLEVLGNYLNFTTREYAEDYFKHPIQASQFNALAHEGFVELDTGIRADALTFDESATYITKPIFAQSTDINVQTVIKFTSQQRAIDFVRHFNSYLMTQNSQVQAIRREIHSLNVLVGNTEANAVAAEHESVIVFHTGNSITLNGTRQISLNELVAWFAKTNGFKSSIVDSLPFTYSSTSVSGIGWSSIIEDINSIAANIIHDSYQAEMTVEEFSTAAIEAMEAAGILVML</sequence>
<name>A0A511QE05_9VIBR</name>
<gene>
    <name evidence="1" type="ORF">VSA01S_16530</name>
</gene>
<protein>
    <submittedName>
        <fullName evidence="1">Uncharacterized protein</fullName>
    </submittedName>
</protein>
<reference evidence="1 2" key="1">
    <citation type="submission" date="2019-07" db="EMBL/GenBank/DDBJ databases">
        <title>Whole genome shotgun sequence of Vibrio sagamiensis NBRC 104589.</title>
        <authorList>
            <person name="Hosoyama A."/>
            <person name="Uohara A."/>
            <person name="Ohji S."/>
            <person name="Ichikawa N."/>
        </authorList>
    </citation>
    <scope>NUCLEOTIDE SEQUENCE [LARGE SCALE GENOMIC DNA]</scope>
    <source>
        <strain evidence="1 2">NBRC 104589</strain>
    </source>
</reference>
<comment type="caution">
    <text evidence="1">The sequence shown here is derived from an EMBL/GenBank/DDBJ whole genome shotgun (WGS) entry which is preliminary data.</text>
</comment>
<keyword evidence="2" id="KW-1185">Reference proteome</keyword>
<evidence type="ECO:0000313" key="1">
    <source>
        <dbReference type="EMBL" id="GEM75541.1"/>
    </source>
</evidence>
<evidence type="ECO:0000313" key="2">
    <source>
        <dbReference type="Proteomes" id="UP000321922"/>
    </source>
</evidence>
<dbReference type="AlphaFoldDB" id="A0A511QE05"/>
<dbReference type="Proteomes" id="UP000321922">
    <property type="component" value="Unassembled WGS sequence"/>
</dbReference>